<dbReference type="InterPro" id="IPR005174">
    <property type="entry name" value="KIB1-4_b-propeller"/>
</dbReference>
<dbReference type="EMBL" id="CM000126">
    <property type="protein sequence ID" value="EEC72142.1"/>
    <property type="molecule type" value="Genomic_DNA"/>
</dbReference>
<dbReference type="Gene3D" id="1.20.1280.50">
    <property type="match status" value="1"/>
</dbReference>
<feature type="compositionally biased region" description="Basic and acidic residues" evidence="1">
    <location>
        <begin position="11"/>
        <end position="24"/>
    </location>
</feature>
<feature type="region of interest" description="Disordered" evidence="1">
    <location>
        <begin position="1"/>
        <end position="32"/>
    </location>
</feature>
<keyword evidence="4" id="KW-1185">Reference proteome</keyword>
<dbReference type="Proteomes" id="UP000007015">
    <property type="component" value="Chromosome 1"/>
</dbReference>
<evidence type="ECO:0000313" key="4">
    <source>
        <dbReference type="Proteomes" id="UP000007015"/>
    </source>
</evidence>
<feature type="domain" description="KIB1-4 beta-propeller" evidence="2">
    <location>
        <begin position="575"/>
        <end position="869"/>
    </location>
</feature>
<feature type="domain" description="KIB1-4 beta-propeller" evidence="2">
    <location>
        <begin position="131"/>
        <end position="426"/>
    </location>
</feature>
<dbReference type="HOGENOM" id="CLU_320902_0_0_1"/>
<dbReference type="PANTHER" id="PTHR33110">
    <property type="entry name" value="F-BOX/KELCH-REPEAT PROTEIN-RELATED"/>
    <property type="match status" value="1"/>
</dbReference>
<evidence type="ECO:0000256" key="1">
    <source>
        <dbReference type="SAM" id="MobiDB-lite"/>
    </source>
</evidence>
<name>B8A943_ORYSI</name>
<dbReference type="STRING" id="39946.B8A943"/>
<evidence type="ECO:0000259" key="2">
    <source>
        <dbReference type="Pfam" id="PF03478"/>
    </source>
</evidence>
<dbReference type="OMA" id="KFRENDN"/>
<dbReference type="SUPFAM" id="SSF81383">
    <property type="entry name" value="F-box domain"/>
    <property type="match status" value="1"/>
</dbReference>
<protein>
    <recommendedName>
        <fullName evidence="2">KIB1-4 beta-propeller domain-containing protein</fullName>
    </recommendedName>
</protein>
<proteinExistence type="predicted"/>
<sequence>MDSAGGNSGKLFDEMPPRSSDRGCPRSPSPAAMEHGFDRHCVVLGGMPKKRSRLELDAGVSLWAGLQPDILGIVLHFLPCLADRARMRSVCRHWRASANGHVLPPPLPLLMLPGFKFSSLSDKGDLMPVRCVPVPKEVAADDLRCVGYFDGWLVGVTPNKDRSDEYNRDADGDCFLVNVFSRKVIRLPQLCHMRYNFPAYSSKTLRIINGSGEVYFRVNDIYTMSLCNVALSASPDSRGKYIVAASSDHKCASKLALWQPGMISWHICAGVDIDGPRDLTFYLGKLYVLQRYKIRLFAFEVGEDNGGLMVSRVKRCLSALPLHHPYQGGGAISCNMVVWRGELLLIIRHYSDNYRDREVLKVEVFALDVNTNPYGLTEIHSLNGDCIFVGLGGCKSFPAGLHHGVEGDHIYFVPDDWKPYDTFVYSMRDDMRDEDEPNRRCCPHPILLSIILALQRKNRVKFRENDNDDVYSGPMGNLDGKLFDGMHLCLSEQGSPRTQSPAAVDPSLDRSGVVLGGMPKKMSRLELDAGVSLWAGLQPDILGIVLHFLPCLADRARVRSFSSLSDKGDFMPVRCVPVPKEVAADDLRCVGSFHGWLVGVTPNKDRSDEYNRDADGDCFLVNVFSRKVIRLPQLCHMRYNFPAYSSKTLRIVNGSGEVHFGVNDIYTMSLCNVALSASPESSKYIVAASSDHKGAPVPALWQPGMISWQVCSGVEIDGPRDLSFYQGKLYMLMRHRTSLFTCELEEDDRGFMVSRIELSLTELPRNHPYQEGGAISCNMVVWRGELLLIIRHYNGDYRKRQLHKVVVFALDVDTNPYGLTEIHSLNGDCIFVGLGGCKSFPAGLHHGVEGDHIYFVPDDWKPYDTFVYSMRDGKMRSFAVKLLASEFDVDQLSRDFPVWLLPTE</sequence>
<dbReference type="Gramene" id="BGIOSGA005149-TA">
    <property type="protein sequence ID" value="BGIOSGA005149-PA"/>
    <property type="gene ID" value="BGIOSGA005149"/>
</dbReference>
<organism evidence="3 4">
    <name type="scientific">Oryza sativa subsp. indica</name>
    <name type="common">Rice</name>
    <dbReference type="NCBI Taxonomy" id="39946"/>
    <lineage>
        <taxon>Eukaryota</taxon>
        <taxon>Viridiplantae</taxon>
        <taxon>Streptophyta</taxon>
        <taxon>Embryophyta</taxon>
        <taxon>Tracheophyta</taxon>
        <taxon>Spermatophyta</taxon>
        <taxon>Magnoliopsida</taxon>
        <taxon>Liliopsida</taxon>
        <taxon>Poales</taxon>
        <taxon>Poaceae</taxon>
        <taxon>BOP clade</taxon>
        <taxon>Oryzoideae</taxon>
        <taxon>Oryzeae</taxon>
        <taxon>Oryzinae</taxon>
        <taxon>Oryza</taxon>
        <taxon>Oryza sativa</taxon>
    </lineage>
</organism>
<dbReference type="InterPro" id="IPR036047">
    <property type="entry name" value="F-box-like_dom_sf"/>
</dbReference>
<reference evidence="3 4" key="1">
    <citation type="journal article" date="2005" name="PLoS Biol.">
        <title>The genomes of Oryza sativa: a history of duplications.</title>
        <authorList>
            <person name="Yu J."/>
            <person name="Wang J."/>
            <person name="Lin W."/>
            <person name="Li S."/>
            <person name="Li H."/>
            <person name="Zhou J."/>
            <person name="Ni P."/>
            <person name="Dong W."/>
            <person name="Hu S."/>
            <person name="Zeng C."/>
            <person name="Zhang J."/>
            <person name="Zhang Y."/>
            <person name="Li R."/>
            <person name="Xu Z."/>
            <person name="Li S."/>
            <person name="Li X."/>
            <person name="Zheng H."/>
            <person name="Cong L."/>
            <person name="Lin L."/>
            <person name="Yin J."/>
            <person name="Geng J."/>
            <person name="Li G."/>
            <person name="Shi J."/>
            <person name="Liu J."/>
            <person name="Lv H."/>
            <person name="Li J."/>
            <person name="Wang J."/>
            <person name="Deng Y."/>
            <person name="Ran L."/>
            <person name="Shi X."/>
            <person name="Wang X."/>
            <person name="Wu Q."/>
            <person name="Li C."/>
            <person name="Ren X."/>
            <person name="Wang J."/>
            <person name="Wang X."/>
            <person name="Li D."/>
            <person name="Liu D."/>
            <person name="Zhang X."/>
            <person name="Ji Z."/>
            <person name="Zhao W."/>
            <person name="Sun Y."/>
            <person name="Zhang Z."/>
            <person name="Bao J."/>
            <person name="Han Y."/>
            <person name="Dong L."/>
            <person name="Ji J."/>
            <person name="Chen P."/>
            <person name="Wu S."/>
            <person name="Liu J."/>
            <person name="Xiao Y."/>
            <person name="Bu D."/>
            <person name="Tan J."/>
            <person name="Yang L."/>
            <person name="Ye C."/>
            <person name="Zhang J."/>
            <person name="Xu J."/>
            <person name="Zhou Y."/>
            <person name="Yu Y."/>
            <person name="Zhang B."/>
            <person name="Zhuang S."/>
            <person name="Wei H."/>
            <person name="Liu B."/>
            <person name="Lei M."/>
            <person name="Yu H."/>
            <person name="Li Y."/>
            <person name="Xu H."/>
            <person name="Wei S."/>
            <person name="He X."/>
            <person name="Fang L."/>
            <person name="Zhang Z."/>
            <person name="Zhang Y."/>
            <person name="Huang X."/>
            <person name="Su Z."/>
            <person name="Tong W."/>
            <person name="Li J."/>
            <person name="Tong Z."/>
            <person name="Li S."/>
            <person name="Ye J."/>
            <person name="Wang L."/>
            <person name="Fang L."/>
            <person name="Lei T."/>
            <person name="Chen C."/>
            <person name="Chen H."/>
            <person name="Xu Z."/>
            <person name="Li H."/>
            <person name="Huang H."/>
            <person name="Zhang F."/>
            <person name="Xu H."/>
            <person name="Li N."/>
            <person name="Zhao C."/>
            <person name="Li S."/>
            <person name="Dong L."/>
            <person name="Huang Y."/>
            <person name="Li L."/>
            <person name="Xi Y."/>
            <person name="Qi Q."/>
            <person name="Li W."/>
            <person name="Zhang B."/>
            <person name="Hu W."/>
            <person name="Zhang Y."/>
            <person name="Tian X."/>
            <person name="Jiao Y."/>
            <person name="Liang X."/>
            <person name="Jin J."/>
            <person name="Gao L."/>
            <person name="Zheng W."/>
            <person name="Hao B."/>
            <person name="Liu S."/>
            <person name="Wang W."/>
            <person name="Yuan L."/>
            <person name="Cao M."/>
            <person name="McDermott J."/>
            <person name="Samudrala R."/>
            <person name="Wang J."/>
            <person name="Wong G.K."/>
            <person name="Yang H."/>
        </authorList>
    </citation>
    <scope>NUCLEOTIDE SEQUENCE [LARGE SCALE GENOMIC DNA]</scope>
    <source>
        <strain evidence="4">cv. 93-11</strain>
    </source>
</reference>
<accession>B8A943</accession>
<dbReference type="Pfam" id="PF03478">
    <property type="entry name" value="Beta-prop_KIB1-4"/>
    <property type="match status" value="2"/>
</dbReference>
<gene>
    <name evidence="3" type="ORF">OsI_05168</name>
</gene>
<dbReference type="AlphaFoldDB" id="B8A943"/>
<dbReference type="PANTHER" id="PTHR33110:SF23">
    <property type="entry name" value="OS04G0316800 PROTEIN"/>
    <property type="match status" value="1"/>
</dbReference>
<evidence type="ECO:0000313" key="3">
    <source>
        <dbReference type="EMBL" id="EEC72142.1"/>
    </source>
</evidence>